<protein>
    <submittedName>
        <fullName evidence="5">MarR family winged helix-turn-helix transcriptional regulator</fullName>
    </submittedName>
</protein>
<dbReference type="PANTHER" id="PTHR42756:SF1">
    <property type="entry name" value="TRANSCRIPTIONAL REPRESSOR OF EMRAB OPERON"/>
    <property type="match status" value="1"/>
</dbReference>
<dbReference type="PANTHER" id="PTHR42756">
    <property type="entry name" value="TRANSCRIPTIONAL REGULATOR, MARR"/>
    <property type="match status" value="1"/>
</dbReference>
<dbReference type="Proteomes" id="UP001485459">
    <property type="component" value="Chromosome"/>
</dbReference>
<dbReference type="Pfam" id="PF01047">
    <property type="entry name" value="MarR"/>
    <property type="match status" value="1"/>
</dbReference>
<sequence length="163" mass="18377">MTTTDRDKQLADIIALRPKLLIRLLSIVKKDYDARLTEHLQKNGYADFKIGDMVLMANISTEGTINNELAKKARITKQAMSKVVKNLEAIGYIITRKHETDNRATVIFLSEKGKQLMIDMFGAVQEIQSYYTGIIGEKDAELLRDVLFKLAVELHPTIVNGTP</sequence>
<dbReference type="RefSeq" id="WP_341838019.1">
    <property type="nucleotide sequence ID" value="NZ_CP149822.1"/>
</dbReference>
<evidence type="ECO:0000256" key="2">
    <source>
        <dbReference type="ARBA" id="ARBA00023125"/>
    </source>
</evidence>
<evidence type="ECO:0000313" key="5">
    <source>
        <dbReference type="EMBL" id="WZN43202.1"/>
    </source>
</evidence>
<dbReference type="SUPFAM" id="SSF46785">
    <property type="entry name" value="Winged helix' DNA-binding domain"/>
    <property type="match status" value="1"/>
</dbReference>
<gene>
    <name evidence="5" type="ORF">WJU16_09170</name>
</gene>
<evidence type="ECO:0000313" key="6">
    <source>
        <dbReference type="Proteomes" id="UP001485459"/>
    </source>
</evidence>
<proteinExistence type="predicted"/>
<keyword evidence="1" id="KW-0805">Transcription regulation</keyword>
<dbReference type="SMART" id="SM00347">
    <property type="entry name" value="HTH_MARR"/>
    <property type="match status" value="1"/>
</dbReference>
<accession>A0ABZ2YUD0</accession>
<keyword evidence="2" id="KW-0238">DNA-binding</keyword>
<keyword evidence="6" id="KW-1185">Reference proteome</keyword>
<name>A0ABZ2YUD0_9BACT</name>
<reference evidence="6" key="1">
    <citation type="submission" date="2024-03" db="EMBL/GenBank/DDBJ databases">
        <title>Chitinophaga horti sp. nov., isolated from garden soil.</title>
        <authorList>
            <person name="Lee D.S."/>
            <person name="Han D.M."/>
            <person name="Baek J.H."/>
            <person name="Choi D.G."/>
            <person name="Jeon J.H."/>
            <person name="Jeon C.O."/>
        </authorList>
    </citation>
    <scope>NUCLEOTIDE SEQUENCE [LARGE SCALE GENOMIC DNA]</scope>
    <source>
        <strain evidence="6">GPA1</strain>
    </source>
</reference>
<feature type="domain" description="HTH marR-type" evidence="4">
    <location>
        <begin position="18"/>
        <end position="152"/>
    </location>
</feature>
<dbReference type="Gene3D" id="1.10.10.10">
    <property type="entry name" value="Winged helix-like DNA-binding domain superfamily/Winged helix DNA-binding domain"/>
    <property type="match status" value="1"/>
</dbReference>
<dbReference type="InterPro" id="IPR036390">
    <property type="entry name" value="WH_DNA-bd_sf"/>
</dbReference>
<dbReference type="InterPro" id="IPR036388">
    <property type="entry name" value="WH-like_DNA-bd_sf"/>
</dbReference>
<evidence type="ECO:0000259" key="4">
    <source>
        <dbReference type="PROSITE" id="PS50995"/>
    </source>
</evidence>
<keyword evidence="3" id="KW-0804">Transcription</keyword>
<dbReference type="EMBL" id="CP149822">
    <property type="protein sequence ID" value="WZN43202.1"/>
    <property type="molecule type" value="Genomic_DNA"/>
</dbReference>
<dbReference type="PROSITE" id="PS50995">
    <property type="entry name" value="HTH_MARR_2"/>
    <property type="match status" value="1"/>
</dbReference>
<organism evidence="5 6">
    <name type="scientific">Chitinophaga pollutisoli</name>
    <dbReference type="NCBI Taxonomy" id="3133966"/>
    <lineage>
        <taxon>Bacteria</taxon>
        <taxon>Pseudomonadati</taxon>
        <taxon>Bacteroidota</taxon>
        <taxon>Chitinophagia</taxon>
        <taxon>Chitinophagales</taxon>
        <taxon>Chitinophagaceae</taxon>
        <taxon>Chitinophaga</taxon>
    </lineage>
</organism>
<evidence type="ECO:0000256" key="1">
    <source>
        <dbReference type="ARBA" id="ARBA00023015"/>
    </source>
</evidence>
<dbReference type="InterPro" id="IPR000835">
    <property type="entry name" value="HTH_MarR-typ"/>
</dbReference>
<evidence type="ECO:0000256" key="3">
    <source>
        <dbReference type="ARBA" id="ARBA00023163"/>
    </source>
</evidence>